<dbReference type="Pfam" id="PF02597">
    <property type="entry name" value="ThiS"/>
    <property type="match status" value="1"/>
</dbReference>
<dbReference type="InterPro" id="IPR003749">
    <property type="entry name" value="ThiS/MoaD-like"/>
</dbReference>
<dbReference type="Gene3D" id="3.10.20.30">
    <property type="match status" value="1"/>
</dbReference>
<protein>
    <submittedName>
        <fullName evidence="1">MoaD/ThiS family protein</fullName>
    </submittedName>
</protein>
<dbReference type="InterPro" id="IPR016155">
    <property type="entry name" value="Mopterin_synth/thiamin_S_b"/>
</dbReference>
<gene>
    <name evidence="1" type="ORF">ENP55_00760</name>
</gene>
<proteinExistence type="predicted"/>
<accession>A0A7C2FYE6</accession>
<dbReference type="AlphaFoldDB" id="A0A7C2FYE6"/>
<dbReference type="SUPFAM" id="SSF54285">
    <property type="entry name" value="MoaD/ThiS"/>
    <property type="match status" value="1"/>
</dbReference>
<name>A0A7C2FYE6_9CREN</name>
<dbReference type="InterPro" id="IPR012675">
    <property type="entry name" value="Beta-grasp_dom_sf"/>
</dbReference>
<reference evidence="1" key="1">
    <citation type="journal article" date="2020" name="mSystems">
        <title>Genome- and Community-Level Interaction Insights into Carbon Utilization and Element Cycling Functions of Hydrothermarchaeota in Hydrothermal Sediment.</title>
        <authorList>
            <person name="Zhou Z."/>
            <person name="Liu Y."/>
            <person name="Xu W."/>
            <person name="Pan J."/>
            <person name="Luo Z.H."/>
            <person name="Li M."/>
        </authorList>
    </citation>
    <scope>NUCLEOTIDE SEQUENCE [LARGE SCALE GENOMIC DNA]</scope>
    <source>
        <strain evidence="1">SpSt-23</strain>
    </source>
</reference>
<dbReference type="EMBL" id="DSJT01000003">
    <property type="protein sequence ID" value="HEF86846.1"/>
    <property type="molecule type" value="Genomic_DNA"/>
</dbReference>
<evidence type="ECO:0000313" key="1">
    <source>
        <dbReference type="EMBL" id="HEF86846.1"/>
    </source>
</evidence>
<sequence length="76" mass="8406">MRIKVKAYSVFSEKVGERVVEVDNGLTVRDLVEILLGGLEYRGVSPLVFVNKEKSDLNRILKDGDEVILTPPFSGG</sequence>
<organism evidence="1">
    <name type="scientific">Thermosphaera aggregans</name>
    <dbReference type="NCBI Taxonomy" id="54254"/>
    <lineage>
        <taxon>Archaea</taxon>
        <taxon>Thermoproteota</taxon>
        <taxon>Thermoprotei</taxon>
        <taxon>Desulfurococcales</taxon>
        <taxon>Desulfurococcaceae</taxon>
        <taxon>Thermosphaera</taxon>
    </lineage>
</organism>
<comment type="caution">
    <text evidence="1">The sequence shown here is derived from an EMBL/GenBank/DDBJ whole genome shotgun (WGS) entry which is preliminary data.</text>
</comment>